<reference evidence="2 3" key="1">
    <citation type="journal article" date="2018" name="Nat. Genet.">
        <title>The Rosa genome provides new insights in the design of modern roses.</title>
        <authorList>
            <person name="Bendahmane M."/>
        </authorList>
    </citation>
    <scope>NUCLEOTIDE SEQUENCE [LARGE SCALE GENOMIC DNA]</scope>
    <source>
        <strain evidence="3">cv. Old Blush</strain>
    </source>
</reference>
<keyword evidence="3" id="KW-1185">Reference proteome</keyword>
<protein>
    <submittedName>
        <fullName evidence="2">Uncharacterized protein</fullName>
    </submittedName>
</protein>
<keyword evidence="1" id="KW-0732">Signal</keyword>
<comment type="caution">
    <text evidence="2">The sequence shown here is derived from an EMBL/GenBank/DDBJ whole genome shotgun (WGS) entry which is preliminary data.</text>
</comment>
<dbReference type="AlphaFoldDB" id="A0A2P6QUG4"/>
<dbReference type="Gramene" id="PRQ37818">
    <property type="protein sequence ID" value="PRQ37818"/>
    <property type="gene ID" value="RchiOBHm_Chr4g0406901"/>
</dbReference>
<dbReference type="EMBL" id="PDCK01000042">
    <property type="protein sequence ID" value="PRQ37818.1"/>
    <property type="molecule type" value="Genomic_DNA"/>
</dbReference>
<accession>A0A2P6QUG4</accession>
<dbReference type="STRING" id="74649.A0A2P6QUG4"/>
<name>A0A2P6QUG4_ROSCH</name>
<sequence>MRISHHSRRLHRTFPCLLLPQLLRLLSSPSLRHLNHRPSRRQARGDFQLQSVTRGRGRVFGHLPLTGGVRLNYAEMERKFTVYIYPNGDQNTFFQMPRKLTWKYSSEGYFFQNIRKGRFQTEDPGQAQLFFIPISCHKMRGKCDLFSVVDLTKPIAFGSTLSELITDFGYFI</sequence>
<evidence type="ECO:0000256" key="1">
    <source>
        <dbReference type="SAM" id="SignalP"/>
    </source>
</evidence>
<gene>
    <name evidence="2" type="ORF">RchiOBHm_Chr4g0406901</name>
</gene>
<dbReference type="Proteomes" id="UP000238479">
    <property type="component" value="Chromosome 4"/>
</dbReference>
<evidence type="ECO:0000313" key="2">
    <source>
        <dbReference type="EMBL" id="PRQ37818.1"/>
    </source>
</evidence>
<evidence type="ECO:0000313" key="3">
    <source>
        <dbReference type="Proteomes" id="UP000238479"/>
    </source>
</evidence>
<feature type="signal peptide" evidence="1">
    <location>
        <begin position="1"/>
        <end position="25"/>
    </location>
</feature>
<organism evidence="2 3">
    <name type="scientific">Rosa chinensis</name>
    <name type="common">China rose</name>
    <dbReference type="NCBI Taxonomy" id="74649"/>
    <lineage>
        <taxon>Eukaryota</taxon>
        <taxon>Viridiplantae</taxon>
        <taxon>Streptophyta</taxon>
        <taxon>Embryophyta</taxon>
        <taxon>Tracheophyta</taxon>
        <taxon>Spermatophyta</taxon>
        <taxon>Magnoliopsida</taxon>
        <taxon>eudicotyledons</taxon>
        <taxon>Gunneridae</taxon>
        <taxon>Pentapetalae</taxon>
        <taxon>rosids</taxon>
        <taxon>fabids</taxon>
        <taxon>Rosales</taxon>
        <taxon>Rosaceae</taxon>
        <taxon>Rosoideae</taxon>
        <taxon>Rosoideae incertae sedis</taxon>
        <taxon>Rosa</taxon>
    </lineage>
</organism>
<feature type="chain" id="PRO_5015160904" evidence="1">
    <location>
        <begin position="26"/>
        <end position="172"/>
    </location>
</feature>
<proteinExistence type="predicted"/>